<accession>A0AAN8VBV3</accession>
<evidence type="ECO:0000256" key="1">
    <source>
        <dbReference type="SAM" id="MobiDB-lite"/>
    </source>
</evidence>
<feature type="region of interest" description="Disordered" evidence="1">
    <location>
        <begin position="1"/>
        <end position="38"/>
    </location>
</feature>
<dbReference type="EMBL" id="JBAMMX010000014">
    <property type="protein sequence ID" value="KAK6927216.1"/>
    <property type="molecule type" value="Genomic_DNA"/>
</dbReference>
<comment type="caution">
    <text evidence="2">The sequence shown here is derived from an EMBL/GenBank/DDBJ whole genome shotgun (WGS) entry which is preliminary data.</text>
</comment>
<evidence type="ECO:0000313" key="2">
    <source>
        <dbReference type="EMBL" id="KAK6927216.1"/>
    </source>
</evidence>
<dbReference type="GO" id="GO:0031146">
    <property type="term" value="P:SCF-dependent proteasomal ubiquitin-dependent protein catabolic process"/>
    <property type="evidence" value="ECO:0007669"/>
    <property type="project" value="TreeGrafter"/>
</dbReference>
<reference evidence="2 3" key="1">
    <citation type="submission" date="2023-12" db="EMBL/GenBank/DDBJ databases">
        <title>A high-quality genome assembly for Dillenia turbinata (Dilleniales).</title>
        <authorList>
            <person name="Chanderbali A."/>
        </authorList>
    </citation>
    <scope>NUCLEOTIDE SEQUENCE [LARGE SCALE GENOMIC DNA]</scope>
    <source>
        <strain evidence="2">LSX21</strain>
        <tissue evidence="2">Leaf</tissue>
    </source>
</reference>
<dbReference type="AlphaFoldDB" id="A0AAN8VBV3"/>
<keyword evidence="3" id="KW-1185">Reference proteome</keyword>
<dbReference type="GO" id="GO:0019005">
    <property type="term" value="C:SCF ubiquitin ligase complex"/>
    <property type="evidence" value="ECO:0007669"/>
    <property type="project" value="TreeGrafter"/>
</dbReference>
<dbReference type="InterPro" id="IPR006553">
    <property type="entry name" value="Leu-rich_rpt_Cys-con_subtyp"/>
</dbReference>
<protein>
    <submittedName>
        <fullName evidence="2">Uncharacterized protein</fullName>
    </submittedName>
</protein>
<dbReference type="SUPFAM" id="SSF52047">
    <property type="entry name" value="RNI-like"/>
    <property type="match status" value="1"/>
</dbReference>
<dbReference type="SMART" id="SM00367">
    <property type="entry name" value="LRR_CC"/>
    <property type="match status" value="3"/>
</dbReference>
<name>A0AAN8VBV3_9MAGN</name>
<feature type="compositionally biased region" description="Polar residues" evidence="1">
    <location>
        <begin position="1"/>
        <end position="17"/>
    </location>
</feature>
<dbReference type="Gene3D" id="3.80.10.10">
    <property type="entry name" value="Ribonuclease Inhibitor"/>
    <property type="match status" value="2"/>
</dbReference>
<gene>
    <name evidence="2" type="ORF">RJ641_005807</name>
</gene>
<feature type="region of interest" description="Disordered" evidence="1">
    <location>
        <begin position="169"/>
        <end position="193"/>
    </location>
</feature>
<sequence length="630" mass="68537">MSNISHSDQSIGASGNSAPVAELDHRVAPPPESEIVDLDRSPIPVVYLSSPEPEPSSVLDHDVDSINLDINLGNGQVQIESERGDQIDASNPDSKVAGSGSWLSIGSGTADSTNLGPSEQIDIVISALLSFGARVEEEKTKLQEERIRKANLVKARRIEKPRITKDQAARFALYSDSDDQRPSKRNKATPSAVASQTLSISSERTFAAALAEIKSGKAQQLLGWKPSRYGVLERVPSTLLELSMNVLAKNADVIVSLQGIPDILRHKLSHLVSSCRKMDAHFMGLLAAGSPAELRVKDCSRLTEEEFTEIFKHCDTQNLMVLQLDLCGGFMTDEVLHATIASSPNSLPSLVFISLKGACRFTLTGLEYLVESAPALQSVNLSQCSLLNSTAIFVLADSLRSTLRELYIENCHNIDVMDVLGRLARLEHLEVLSVSGIHTVSDDFVHEIVFAHGQHLKELFLADCLCMNDTVLLSVEGYGVGRQGSIPSTRPKDQYHCLCAQSSLCFSVTEMWDKFGSDEAVAAFLAVAGGSLRELSLNKVCKVGLNTALSISKFSRKLLRLDLSWCRKMTDEDLGLIVDSCKSLKLLKVFGCAQISDAFPSGHSNSLVRVIGLNMKPFLDHMNLDLHGEA</sequence>
<organism evidence="2 3">
    <name type="scientific">Dillenia turbinata</name>
    <dbReference type="NCBI Taxonomy" id="194707"/>
    <lineage>
        <taxon>Eukaryota</taxon>
        <taxon>Viridiplantae</taxon>
        <taxon>Streptophyta</taxon>
        <taxon>Embryophyta</taxon>
        <taxon>Tracheophyta</taxon>
        <taxon>Spermatophyta</taxon>
        <taxon>Magnoliopsida</taxon>
        <taxon>eudicotyledons</taxon>
        <taxon>Gunneridae</taxon>
        <taxon>Pentapetalae</taxon>
        <taxon>Dilleniales</taxon>
        <taxon>Dilleniaceae</taxon>
        <taxon>Dillenia</taxon>
    </lineage>
</organism>
<dbReference type="PANTHER" id="PTHR13318:SF145">
    <property type="entry name" value="RAD7"/>
    <property type="match status" value="1"/>
</dbReference>
<dbReference type="Proteomes" id="UP001370490">
    <property type="component" value="Unassembled WGS sequence"/>
</dbReference>
<evidence type="ECO:0000313" key="3">
    <source>
        <dbReference type="Proteomes" id="UP001370490"/>
    </source>
</evidence>
<dbReference type="InterPro" id="IPR032675">
    <property type="entry name" value="LRR_dom_sf"/>
</dbReference>
<dbReference type="PANTHER" id="PTHR13318">
    <property type="entry name" value="PARTNER OF PAIRED, ISOFORM B-RELATED"/>
    <property type="match status" value="1"/>
</dbReference>
<feature type="region of interest" description="Disordered" evidence="1">
    <location>
        <begin position="83"/>
        <end position="102"/>
    </location>
</feature>
<proteinExistence type="predicted"/>